<dbReference type="InterPro" id="IPR001448">
    <property type="entry name" value="SASP_alpha/beta-type"/>
</dbReference>
<dbReference type="Gene3D" id="6.10.10.80">
    <property type="entry name" value="Small, acid-soluble spore protein, alpha/beta type-like"/>
    <property type="match status" value="1"/>
</dbReference>
<evidence type="ECO:0000313" key="4">
    <source>
        <dbReference type="EMBL" id="KFM89119.1"/>
    </source>
</evidence>
<evidence type="ECO:0000256" key="1">
    <source>
        <dbReference type="ARBA" id="ARBA00003863"/>
    </source>
</evidence>
<organism evidence="4 5">
    <name type="scientific">Paenibacillus macerans</name>
    <name type="common">Bacillus macerans</name>
    <dbReference type="NCBI Taxonomy" id="44252"/>
    <lineage>
        <taxon>Bacteria</taxon>
        <taxon>Bacillati</taxon>
        <taxon>Bacillota</taxon>
        <taxon>Bacilli</taxon>
        <taxon>Bacillales</taxon>
        <taxon>Paenibacillaceae</taxon>
        <taxon>Paenibacillus</taxon>
    </lineage>
</organism>
<dbReference type="PROSITE" id="PS00304">
    <property type="entry name" value="SASP_1"/>
    <property type="match status" value="1"/>
</dbReference>
<protein>
    <submittedName>
        <fullName evidence="4">Small, acid-soluble spore protein D</fullName>
    </submittedName>
</protein>
<evidence type="ECO:0000256" key="3">
    <source>
        <dbReference type="ARBA" id="ARBA00023125"/>
    </source>
</evidence>
<gene>
    <name evidence="4" type="primary">sspD</name>
    <name evidence="4" type="ORF">DJ90_6223</name>
</gene>
<dbReference type="InterPro" id="IPR038300">
    <property type="entry name" value="SASP_sf_alpha/beta"/>
</dbReference>
<dbReference type="HOGENOM" id="CLU_169738_2_1_9"/>
<dbReference type="Proteomes" id="UP000029278">
    <property type="component" value="Unassembled WGS sequence"/>
</dbReference>
<evidence type="ECO:0000256" key="2">
    <source>
        <dbReference type="ARBA" id="ARBA00005442"/>
    </source>
</evidence>
<dbReference type="PATRIC" id="fig|44252.3.peg.6446"/>
<dbReference type="PANTHER" id="PTHR36107">
    <property type="entry name" value="SMALL, ACID-SOLUBLE SPORE PROTEIN A"/>
    <property type="match status" value="1"/>
</dbReference>
<dbReference type="InterPro" id="IPR018126">
    <property type="entry name" value="SASP_alpha/beta-type_CS"/>
</dbReference>
<keyword evidence="3" id="KW-0238">DNA-binding</keyword>
<keyword evidence="5" id="KW-1185">Reference proteome</keyword>
<dbReference type="PANTHER" id="PTHR36107:SF1">
    <property type="entry name" value="SMALL, ACID-SOLUBLE SPORE PROTEIN A"/>
    <property type="match status" value="1"/>
</dbReference>
<accession>A0A090XSJ8</accession>
<reference evidence="4 5" key="1">
    <citation type="submission" date="2014-04" db="EMBL/GenBank/DDBJ databases">
        <authorList>
            <person name="Bishop-Lilly K.A."/>
            <person name="Broomall S.M."/>
            <person name="Chain P.S."/>
            <person name="Chertkov O."/>
            <person name="Coyne S.R."/>
            <person name="Daligault H.E."/>
            <person name="Davenport K.W."/>
            <person name="Erkkila T."/>
            <person name="Frey K.G."/>
            <person name="Gibbons H.S."/>
            <person name="Gu W."/>
            <person name="Jaissle J."/>
            <person name="Johnson S.L."/>
            <person name="Koroleva G.I."/>
            <person name="Ladner J.T."/>
            <person name="Lo C.-C."/>
            <person name="Minogue T.D."/>
            <person name="Munk C."/>
            <person name="Palacios G.F."/>
            <person name="Redden C.L."/>
            <person name="Rosenzweig C.N."/>
            <person name="Scholz M.B."/>
            <person name="Teshima H."/>
            <person name="Xu Y."/>
        </authorList>
    </citation>
    <scope>NUCLEOTIDE SEQUENCE [LARGE SCALE GENOMIC DNA]</scope>
    <source>
        <strain evidence="4 5">8244</strain>
    </source>
</reference>
<dbReference type="Pfam" id="PF00269">
    <property type="entry name" value="SASP"/>
    <property type="match status" value="2"/>
</dbReference>
<evidence type="ECO:0000313" key="5">
    <source>
        <dbReference type="Proteomes" id="UP000029278"/>
    </source>
</evidence>
<sequence length="109" mass="11654">MAEHILLLNDNIYGGGLKMARSNSKLVPECRQMLKQWKYEIAAEFGLPVGGGVAGEASDTEFASELGALGTSGDSGGNWRHLTSRENGSVGGEITKRLVAQAQRDLLLH</sequence>
<dbReference type="GO" id="GO:0003690">
    <property type="term" value="F:double-stranded DNA binding"/>
    <property type="evidence" value="ECO:0007669"/>
    <property type="project" value="InterPro"/>
</dbReference>
<proteinExistence type="inferred from homology"/>
<dbReference type="STRING" id="44252.DJ90_6223"/>
<dbReference type="GO" id="GO:0006265">
    <property type="term" value="P:DNA topological change"/>
    <property type="evidence" value="ECO:0007669"/>
    <property type="project" value="InterPro"/>
</dbReference>
<comment type="similarity">
    <text evidence="2">Belongs to the alpha/beta-type SASP family.</text>
</comment>
<comment type="caution">
    <text evidence="4">The sequence shown here is derived from an EMBL/GenBank/DDBJ whole genome shotgun (WGS) entry which is preliminary data.</text>
</comment>
<name>A0A090XSJ8_PAEMA</name>
<comment type="function">
    <text evidence="1">SASP are bound to spore DNA. They are double-stranded DNA-binding proteins that cause DNA to change to an a-like conformation. They protect the DNA backbone from chemical and enzymatic cleavage and are thus involved in dormant spore's high resistance to UV light.</text>
</comment>
<dbReference type="AlphaFoldDB" id="A0A090XSJ8"/>
<dbReference type="EMBL" id="JMQA01000060">
    <property type="protein sequence ID" value="KFM89119.1"/>
    <property type="molecule type" value="Genomic_DNA"/>
</dbReference>
<dbReference type="InterPro" id="IPR050847">
    <property type="entry name" value="SASP_DNA-binding"/>
</dbReference>